<dbReference type="Proteomes" id="UP000295636">
    <property type="component" value="Unassembled WGS sequence"/>
</dbReference>
<feature type="transmembrane region" description="Helical" evidence="7">
    <location>
        <begin position="252"/>
        <end position="270"/>
    </location>
</feature>
<feature type="transmembrane region" description="Helical" evidence="7">
    <location>
        <begin position="22"/>
        <end position="42"/>
    </location>
</feature>
<dbReference type="InterPro" id="IPR035906">
    <property type="entry name" value="MetI-like_sf"/>
</dbReference>
<proteinExistence type="inferred from homology"/>
<accession>A0A4R5KXK1</accession>
<dbReference type="OrthoDB" id="9772609at2"/>
<keyword evidence="10" id="KW-1185">Reference proteome</keyword>
<keyword evidence="6 7" id="KW-0472">Membrane</keyword>
<evidence type="ECO:0000256" key="7">
    <source>
        <dbReference type="RuleBase" id="RU363032"/>
    </source>
</evidence>
<dbReference type="PROSITE" id="PS50928">
    <property type="entry name" value="ABC_TM1"/>
    <property type="match status" value="1"/>
</dbReference>
<keyword evidence="2 7" id="KW-0813">Transport</keyword>
<dbReference type="Pfam" id="PF00528">
    <property type="entry name" value="BPD_transp_1"/>
    <property type="match status" value="1"/>
</dbReference>
<dbReference type="Gene3D" id="1.10.3720.10">
    <property type="entry name" value="MetI-like"/>
    <property type="match status" value="1"/>
</dbReference>
<feature type="transmembrane region" description="Helical" evidence="7">
    <location>
        <begin position="190"/>
        <end position="215"/>
    </location>
</feature>
<sequence>MAEQAGGGPAVRENPVAQSLKYAILLVGAVIVMLPMYLTATLSFKTQAESAKSFFSLPSGLYMGNFAEVVKGKFWIHMANSLTITVVSMLFIMILVPMVSFAISRNFRHRYFKFVFYFILSGIFIPFQVIMLPVLKHMSGLHLLNQAGLILMYIALSLTQGIFLSVGFLKNVPLELDEASTIDGCTVGQTFVRIIYPLMLPIIVTIVTLNCLWIWNDFQLPLILLNRSPNYWTLPLFIYNFKTDYGFDYNKAFAGFFLTMLPIIVLYGFMQRYIIGGLTEGALK</sequence>
<reference evidence="9 10" key="1">
    <citation type="submission" date="2019-03" db="EMBL/GenBank/DDBJ databases">
        <title>This is whole genome sequence of Paenibacillus sp MS74 strain.</title>
        <authorList>
            <person name="Trinh H.N."/>
        </authorList>
    </citation>
    <scope>NUCLEOTIDE SEQUENCE [LARGE SCALE GENOMIC DNA]</scope>
    <source>
        <strain evidence="9 10">MS74</strain>
    </source>
</reference>
<evidence type="ECO:0000256" key="4">
    <source>
        <dbReference type="ARBA" id="ARBA00022692"/>
    </source>
</evidence>
<keyword evidence="5 7" id="KW-1133">Transmembrane helix</keyword>
<evidence type="ECO:0000256" key="2">
    <source>
        <dbReference type="ARBA" id="ARBA00022448"/>
    </source>
</evidence>
<evidence type="ECO:0000256" key="3">
    <source>
        <dbReference type="ARBA" id="ARBA00022475"/>
    </source>
</evidence>
<dbReference type="EMBL" id="SMRT01000001">
    <property type="protein sequence ID" value="TDG00800.1"/>
    <property type="molecule type" value="Genomic_DNA"/>
</dbReference>
<dbReference type="PANTHER" id="PTHR43744:SF12">
    <property type="entry name" value="ABC TRANSPORTER PERMEASE PROTEIN MG189-RELATED"/>
    <property type="match status" value="1"/>
</dbReference>
<comment type="subcellular location">
    <subcellularLocation>
        <location evidence="1 7">Cell membrane</location>
        <topology evidence="1 7">Multi-pass membrane protein</topology>
    </subcellularLocation>
</comment>
<evidence type="ECO:0000313" key="10">
    <source>
        <dbReference type="Proteomes" id="UP000295636"/>
    </source>
</evidence>
<name>A0A4R5KXK1_9BACL</name>
<dbReference type="SUPFAM" id="SSF161098">
    <property type="entry name" value="MetI-like"/>
    <property type="match status" value="1"/>
</dbReference>
<dbReference type="AlphaFoldDB" id="A0A4R5KXK1"/>
<evidence type="ECO:0000256" key="5">
    <source>
        <dbReference type="ARBA" id="ARBA00022989"/>
    </source>
</evidence>
<comment type="similarity">
    <text evidence="7">Belongs to the binding-protein-dependent transport system permease family.</text>
</comment>
<feature type="transmembrane region" description="Helical" evidence="7">
    <location>
        <begin position="147"/>
        <end position="169"/>
    </location>
</feature>
<dbReference type="InterPro" id="IPR000515">
    <property type="entry name" value="MetI-like"/>
</dbReference>
<keyword evidence="3" id="KW-1003">Cell membrane</keyword>
<dbReference type="GO" id="GO:0055085">
    <property type="term" value="P:transmembrane transport"/>
    <property type="evidence" value="ECO:0007669"/>
    <property type="project" value="InterPro"/>
</dbReference>
<dbReference type="CDD" id="cd06261">
    <property type="entry name" value="TM_PBP2"/>
    <property type="match status" value="1"/>
</dbReference>
<comment type="caution">
    <text evidence="9">The sequence shown here is derived from an EMBL/GenBank/DDBJ whole genome shotgun (WGS) entry which is preliminary data.</text>
</comment>
<evidence type="ECO:0000256" key="6">
    <source>
        <dbReference type="ARBA" id="ARBA00023136"/>
    </source>
</evidence>
<dbReference type="PANTHER" id="PTHR43744">
    <property type="entry name" value="ABC TRANSPORTER PERMEASE PROTEIN MG189-RELATED-RELATED"/>
    <property type="match status" value="1"/>
</dbReference>
<feature type="domain" description="ABC transmembrane type-1" evidence="8">
    <location>
        <begin position="78"/>
        <end position="270"/>
    </location>
</feature>
<protein>
    <submittedName>
        <fullName evidence="9">Carbohydrate ABC transporter permease</fullName>
    </submittedName>
</protein>
<organism evidence="9 10">
    <name type="scientific">Paenibacillus piri</name>
    <dbReference type="NCBI Taxonomy" id="2547395"/>
    <lineage>
        <taxon>Bacteria</taxon>
        <taxon>Bacillati</taxon>
        <taxon>Bacillota</taxon>
        <taxon>Bacilli</taxon>
        <taxon>Bacillales</taxon>
        <taxon>Paenibacillaceae</taxon>
        <taxon>Paenibacillus</taxon>
    </lineage>
</organism>
<dbReference type="GO" id="GO:0005886">
    <property type="term" value="C:plasma membrane"/>
    <property type="evidence" value="ECO:0007669"/>
    <property type="project" value="UniProtKB-SubCell"/>
</dbReference>
<evidence type="ECO:0000313" key="9">
    <source>
        <dbReference type="EMBL" id="TDG00800.1"/>
    </source>
</evidence>
<gene>
    <name evidence="9" type="ORF">E1757_04060</name>
</gene>
<keyword evidence="4 7" id="KW-0812">Transmembrane</keyword>
<evidence type="ECO:0000259" key="8">
    <source>
        <dbReference type="PROSITE" id="PS50928"/>
    </source>
</evidence>
<feature type="transmembrane region" description="Helical" evidence="7">
    <location>
        <begin position="82"/>
        <end position="103"/>
    </location>
</feature>
<evidence type="ECO:0000256" key="1">
    <source>
        <dbReference type="ARBA" id="ARBA00004651"/>
    </source>
</evidence>
<feature type="transmembrane region" description="Helical" evidence="7">
    <location>
        <begin position="115"/>
        <end position="135"/>
    </location>
</feature>